<dbReference type="InterPro" id="IPR014729">
    <property type="entry name" value="Rossmann-like_a/b/a_fold"/>
</dbReference>
<sequence length="110" mass="12327">MREQLVEGQQLTQLFSCRCREFNIRHKISIRADTEPAKSVLDVVEQYKANLVIMGCRGTDKVRRTRLGGVSGSVLHHCPVPVMLVPHRVSKKLQPLQAPTESSAPLPLED</sequence>
<name>A0A3P7M017_DIBLA</name>
<proteinExistence type="predicted"/>
<reference evidence="2 3" key="1">
    <citation type="submission" date="2018-11" db="EMBL/GenBank/DDBJ databases">
        <authorList>
            <consortium name="Pathogen Informatics"/>
        </authorList>
    </citation>
    <scope>NUCLEOTIDE SEQUENCE [LARGE SCALE GENOMIC DNA]</scope>
</reference>
<dbReference type="AlphaFoldDB" id="A0A3P7M017"/>
<dbReference type="InterPro" id="IPR006015">
    <property type="entry name" value="Universal_stress_UspA"/>
</dbReference>
<dbReference type="EMBL" id="UYRU01067979">
    <property type="protein sequence ID" value="VDN17217.1"/>
    <property type="molecule type" value="Genomic_DNA"/>
</dbReference>
<dbReference type="PANTHER" id="PTHR46989">
    <property type="entry name" value="USP DOMAIN-CONTAINING PROTEIN"/>
    <property type="match status" value="1"/>
</dbReference>
<dbReference type="Pfam" id="PF00582">
    <property type="entry name" value="Usp"/>
    <property type="match status" value="1"/>
</dbReference>
<evidence type="ECO:0000313" key="2">
    <source>
        <dbReference type="EMBL" id="VDN17217.1"/>
    </source>
</evidence>
<evidence type="ECO:0000259" key="1">
    <source>
        <dbReference type="Pfam" id="PF00582"/>
    </source>
</evidence>
<feature type="domain" description="UspA" evidence="1">
    <location>
        <begin position="16"/>
        <end position="86"/>
    </location>
</feature>
<dbReference type="PRINTS" id="PR01438">
    <property type="entry name" value="UNVRSLSTRESS"/>
</dbReference>
<dbReference type="PANTHER" id="PTHR46989:SF3">
    <property type="entry name" value="USPA DOMAIN-CONTAINING PROTEIN"/>
    <property type="match status" value="1"/>
</dbReference>
<dbReference type="SUPFAM" id="SSF52402">
    <property type="entry name" value="Adenine nucleotide alpha hydrolases-like"/>
    <property type="match status" value="1"/>
</dbReference>
<gene>
    <name evidence="2" type="ORF">DILT_LOCUS12866</name>
</gene>
<organism evidence="2 3">
    <name type="scientific">Dibothriocephalus latus</name>
    <name type="common">Fish tapeworm</name>
    <name type="synonym">Diphyllobothrium latum</name>
    <dbReference type="NCBI Taxonomy" id="60516"/>
    <lineage>
        <taxon>Eukaryota</taxon>
        <taxon>Metazoa</taxon>
        <taxon>Spiralia</taxon>
        <taxon>Lophotrochozoa</taxon>
        <taxon>Platyhelminthes</taxon>
        <taxon>Cestoda</taxon>
        <taxon>Eucestoda</taxon>
        <taxon>Diphyllobothriidea</taxon>
        <taxon>Diphyllobothriidae</taxon>
        <taxon>Dibothriocephalus</taxon>
    </lineage>
</organism>
<evidence type="ECO:0000313" key="3">
    <source>
        <dbReference type="Proteomes" id="UP000281553"/>
    </source>
</evidence>
<keyword evidence="3" id="KW-1185">Reference proteome</keyword>
<dbReference type="OrthoDB" id="843225at2759"/>
<dbReference type="InterPro" id="IPR006016">
    <property type="entry name" value="UspA"/>
</dbReference>
<dbReference type="Proteomes" id="UP000281553">
    <property type="component" value="Unassembled WGS sequence"/>
</dbReference>
<protein>
    <recommendedName>
        <fullName evidence="1">UspA domain-containing protein</fullName>
    </recommendedName>
</protein>
<accession>A0A3P7M017</accession>
<dbReference type="Gene3D" id="3.40.50.620">
    <property type="entry name" value="HUPs"/>
    <property type="match status" value="1"/>
</dbReference>